<dbReference type="Pfam" id="PF00168">
    <property type="entry name" value="C2"/>
    <property type="match status" value="1"/>
</dbReference>
<dbReference type="SUPFAM" id="SSF49562">
    <property type="entry name" value="C2 domain (Calcium/lipid-binding domain, CaLB)"/>
    <property type="match status" value="1"/>
</dbReference>
<dbReference type="CDD" id="cd00030">
    <property type="entry name" value="C2"/>
    <property type="match status" value="1"/>
</dbReference>
<organism evidence="2 3">
    <name type="scientific">Halteria grandinella</name>
    <dbReference type="NCBI Taxonomy" id="5974"/>
    <lineage>
        <taxon>Eukaryota</taxon>
        <taxon>Sar</taxon>
        <taxon>Alveolata</taxon>
        <taxon>Ciliophora</taxon>
        <taxon>Intramacronucleata</taxon>
        <taxon>Spirotrichea</taxon>
        <taxon>Stichotrichia</taxon>
        <taxon>Sporadotrichida</taxon>
        <taxon>Halteriidae</taxon>
        <taxon>Halteria</taxon>
    </lineage>
</organism>
<reference evidence="2" key="1">
    <citation type="submission" date="2019-06" db="EMBL/GenBank/DDBJ databases">
        <authorList>
            <person name="Zheng W."/>
        </authorList>
    </citation>
    <scope>NUCLEOTIDE SEQUENCE</scope>
    <source>
        <strain evidence="2">QDHG01</strain>
    </source>
</reference>
<dbReference type="SMART" id="SM00239">
    <property type="entry name" value="C2"/>
    <property type="match status" value="1"/>
</dbReference>
<comment type="caution">
    <text evidence="2">The sequence shown here is derived from an EMBL/GenBank/DDBJ whole genome shotgun (WGS) entry which is preliminary data.</text>
</comment>
<proteinExistence type="predicted"/>
<evidence type="ECO:0000313" key="3">
    <source>
        <dbReference type="Proteomes" id="UP000785679"/>
    </source>
</evidence>
<dbReference type="InterPro" id="IPR052981">
    <property type="entry name" value="Ingression_C2_domain"/>
</dbReference>
<feature type="domain" description="C2" evidence="1">
    <location>
        <begin position="3"/>
        <end position="119"/>
    </location>
</feature>
<evidence type="ECO:0000313" key="2">
    <source>
        <dbReference type="EMBL" id="TNV75905.1"/>
    </source>
</evidence>
<dbReference type="Proteomes" id="UP000785679">
    <property type="component" value="Unassembled WGS sequence"/>
</dbReference>
<name>A0A8J8SZ41_HALGN</name>
<dbReference type="PROSITE" id="PS50004">
    <property type="entry name" value="C2"/>
    <property type="match status" value="1"/>
</dbReference>
<dbReference type="EMBL" id="RRYP01014569">
    <property type="protein sequence ID" value="TNV75905.1"/>
    <property type="molecule type" value="Genomic_DNA"/>
</dbReference>
<dbReference type="InterPro" id="IPR000008">
    <property type="entry name" value="C2_dom"/>
</dbReference>
<dbReference type="InterPro" id="IPR035892">
    <property type="entry name" value="C2_domain_sf"/>
</dbReference>
<protein>
    <recommendedName>
        <fullName evidence="1">C2 domain-containing protein</fullName>
    </recommendedName>
</protein>
<accession>A0A8J8SZ41</accession>
<keyword evidence="3" id="KW-1185">Reference proteome</keyword>
<dbReference type="PANTHER" id="PTHR47052:SF3">
    <property type="entry name" value="INGRESSION PROTEIN 1"/>
    <property type="match status" value="1"/>
</dbReference>
<gene>
    <name evidence="2" type="ORF">FGO68_gene12520</name>
</gene>
<dbReference type="PANTHER" id="PTHR47052">
    <property type="entry name" value="CONSERVED SERINE PROLINE-RICH PROTEIN (AFU_ORTHOLOGUE AFUA_2G01790)"/>
    <property type="match status" value="1"/>
</dbReference>
<sequence>MQQFQQQQPGAMKTDLVSGGGRLIIRAIEGKLFRDTQMVGKMDPYLLLEYGGLKFKSKVASGGGKFPNWNETFELDICSVNDEIKLVAKDENIISDDFIGQAFIKVSSLIMNNGVRDWFVLSYQDKQAGQILLETQWFAGASKTQPLAGAMGTQATTGLASEKAQPYGQASGLSSSIAGVASGVAGQPSYGGGTGLYGQGGKNY</sequence>
<dbReference type="Gene3D" id="2.60.40.150">
    <property type="entry name" value="C2 domain"/>
    <property type="match status" value="1"/>
</dbReference>
<dbReference type="AlphaFoldDB" id="A0A8J8SZ41"/>
<evidence type="ECO:0000259" key="1">
    <source>
        <dbReference type="PROSITE" id="PS50004"/>
    </source>
</evidence>
<dbReference type="OrthoDB" id="312957at2759"/>